<proteinExistence type="predicted"/>
<protein>
    <submittedName>
        <fullName evidence="1">SFRICE_030871</fullName>
    </submittedName>
</protein>
<reference evidence="1" key="1">
    <citation type="submission" date="2016-07" db="EMBL/GenBank/DDBJ databases">
        <authorList>
            <person name="Bretaudeau A."/>
        </authorList>
    </citation>
    <scope>NUCLEOTIDE SEQUENCE</scope>
    <source>
        <strain evidence="1">Rice</strain>
        <tissue evidence="1">Whole body</tissue>
    </source>
</reference>
<accession>A0A2H1WF38</accession>
<organism evidence="1">
    <name type="scientific">Spodoptera frugiperda</name>
    <name type="common">Fall armyworm</name>
    <dbReference type="NCBI Taxonomy" id="7108"/>
    <lineage>
        <taxon>Eukaryota</taxon>
        <taxon>Metazoa</taxon>
        <taxon>Ecdysozoa</taxon>
        <taxon>Arthropoda</taxon>
        <taxon>Hexapoda</taxon>
        <taxon>Insecta</taxon>
        <taxon>Pterygota</taxon>
        <taxon>Neoptera</taxon>
        <taxon>Endopterygota</taxon>
        <taxon>Lepidoptera</taxon>
        <taxon>Glossata</taxon>
        <taxon>Ditrysia</taxon>
        <taxon>Noctuoidea</taxon>
        <taxon>Noctuidae</taxon>
        <taxon>Amphipyrinae</taxon>
        <taxon>Spodoptera</taxon>
    </lineage>
</organism>
<dbReference type="EMBL" id="ODYU01008264">
    <property type="protein sequence ID" value="SOQ51698.1"/>
    <property type="molecule type" value="Genomic_DNA"/>
</dbReference>
<gene>
    <name evidence="1" type="ORF">SFRICE_030871</name>
</gene>
<name>A0A2H1WF38_SPOFR</name>
<dbReference type="AlphaFoldDB" id="A0A2H1WF38"/>
<sequence length="85" mass="9309">MESTNAVNVKSFGLVVCPGPTDINNVRVASHTSVQETRGNCFLLTILVARTTSARSILKSFARCVNNWESIVQNINHNNISSIFT</sequence>
<evidence type="ECO:0000313" key="1">
    <source>
        <dbReference type="EMBL" id="SOQ51698.1"/>
    </source>
</evidence>